<dbReference type="EMBL" id="JRRC01012714">
    <property type="protein sequence ID" value="KHF97619.1"/>
    <property type="molecule type" value="Genomic_DNA"/>
</dbReference>
<name>A0A0B0MA47_GOSAR</name>
<keyword evidence="2" id="KW-1185">Reference proteome</keyword>
<comment type="caution">
    <text evidence="1">The sequence shown here is derived from an EMBL/GenBank/DDBJ whole genome shotgun (WGS) entry which is preliminary data.</text>
</comment>
<evidence type="ECO:0000313" key="1">
    <source>
        <dbReference type="EMBL" id="KHF97619.1"/>
    </source>
</evidence>
<reference evidence="2" key="1">
    <citation type="submission" date="2014-09" db="EMBL/GenBank/DDBJ databases">
        <authorList>
            <person name="Mudge J."/>
            <person name="Ramaraj T."/>
            <person name="Lindquist I.E."/>
            <person name="Bharti A.K."/>
            <person name="Sundararajan A."/>
            <person name="Cameron C.T."/>
            <person name="Woodward J.E."/>
            <person name="May G.D."/>
            <person name="Brubaker C."/>
            <person name="Broadhvest J."/>
            <person name="Wilkins T.A."/>
        </authorList>
    </citation>
    <scope>NUCLEOTIDE SEQUENCE</scope>
    <source>
        <strain evidence="2">cv. AKA8401</strain>
    </source>
</reference>
<sequence>MAGLPVQEKSLVVITYRAIQNSVLNRITCPS</sequence>
<accession>A0A0B0MA47</accession>
<gene>
    <name evidence="1" type="ORF">F383_37185</name>
</gene>
<dbReference type="AlphaFoldDB" id="A0A0B0MA47"/>
<evidence type="ECO:0000313" key="2">
    <source>
        <dbReference type="Proteomes" id="UP000032142"/>
    </source>
</evidence>
<proteinExistence type="predicted"/>
<organism evidence="1 2">
    <name type="scientific">Gossypium arboreum</name>
    <name type="common">Tree cotton</name>
    <name type="synonym">Gossypium nanking</name>
    <dbReference type="NCBI Taxonomy" id="29729"/>
    <lineage>
        <taxon>Eukaryota</taxon>
        <taxon>Viridiplantae</taxon>
        <taxon>Streptophyta</taxon>
        <taxon>Embryophyta</taxon>
        <taxon>Tracheophyta</taxon>
        <taxon>Spermatophyta</taxon>
        <taxon>Magnoliopsida</taxon>
        <taxon>eudicotyledons</taxon>
        <taxon>Gunneridae</taxon>
        <taxon>Pentapetalae</taxon>
        <taxon>rosids</taxon>
        <taxon>malvids</taxon>
        <taxon>Malvales</taxon>
        <taxon>Malvaceae</taxon>
        <taxon>Malvoideae</taxon>
        <taxon>Gossypium</taxon>
    </lineage>
</organism>
<dbReference type="Proteomes" id="UP000032142">
    <property type="component" value="Unassembled WGS sequence"/>
</dbReference>
<protein>
    <submittedName>
        <fullName evidence="1">Uncharacterized protein</fullName>
    </submittedName>
</protein>